<keyword evidence="7" id="KW-0408">Iron</keyword>
<dbReference type="AlphaFoldDB" id="A0A497JHR5"/>
<dbReference type="SUPFAM" id="SSF102114">
    <property type="entry name" value="Radical SAM enzymes"/>
    <property type="match status" value="1"/>
</dbReference>
<keyword evidence="6" id="KW-0479">Metal-binding</keyword>
<keyword evidence="5" id="KW-0949">S-adenosyl-L-methionine</keyword>
<evidence type="ECO:0000256" key="10">
    <source>
        <dbReference type="ARBA" id="ARBA00023239"/>
    </source>
</evidence>
<keyword evidence="10" id="KW-0456">Lyase</keyword>
<evidence type="ECO:0000256" key="5">
    <source>
        <dbReference type="ARBA" id="ARBA00022691"/>
    </source>
</evidence>
<evidence type="ECO:0000256" key="8">
    <source>
        <dbReference type="ARBA" id="ARBA00023014"/>
    </source>
</evidence>
<name>A0A497JHR5_9ARCH</name>
<evidence type="ECO:0000256" key="9">
    <source>
        <dbReference type="ARBA" id="ARBA00023231"/>
    </source>
</evidence>
<dbReference type="GO" id="GO:0051539">
    <property type="term" value="F:4 iron, 4 sulfur cluster binding"/>
    <property type="evidence" value="ECO:0007669"/>
    <property type="project" value="UniProtKB-KW"/>
</dbReference>
<accession>A0A497JHR5</accession>
<evidence type="ECO:0000313" key="13">
    <source>
        <dbReference type="Proteomes" id="UP000278031"/>
    </source>
</evidence>
<dbReference type="InterPro" id="IPR058240">
    <property type="entry name" value="rSAM_sf"/>
</dbReference>
<dbReference type="Proteomes" id="UP000278031">
    <property type="component" value="Unassembled WGS sequence"/>
</dbReference>
<evidence type="ECO:0000256" key="1">
    <source>
        <dbReference type="ARBA" id="ARBA00001966"/>
    </source>
</evidence>
<dbReference type="SFLD" id="SFLDS00029">
    <property type="entry name" value="Radical_SAM"/>
    <property type="match status" value="1"/>
</dbReference>
<evidence type="ECO:0000313" key="12">
    <source>
        <dbReference type="EMBL" id="RLG70020.1"/>
    </source>
</evidence>
<proteinExistence type="inferred from homology"/>
<keyword evidence="9" id="KW-0535">Nitrogen fixation</keyword>
<evidence type="ECO:0000256" key="7">
    <source>
        <dbReference type="ARBA" id="ARBA00023004"/>
    </source>
</evidence>
<organism evidence="12 13">
    <name type="scientific">Candidatus Iainarchaeum sp</name>
    <dbReference type="NCBI Taxonomy" id="3101447"/>
    <lineage>
        <taxon>Archaea</taxon>
        <taxon>Candidatus Iainarchaeota</taxon>
        <taxon>Candidatus Iainarchaeia</taxon>
        <taxon>Candidatus Iainarchaeales</taxon>
        <taxon>Candidatus Iainarchaeaceae</taxon>
        <taxon>Candidatus Iainarchaeum</taxon>
    </lineage>
</organism>
<comment type="cofactor">
    <cofactor evidence="1">
        <name>[4Fe-4S] cluster</name>
        <dbReference type="ChEBI" id="CHEBI:49883"/>
    </cofactor>
</comment>
<dbReference type="GO" id="GO:0016829">
    <property type="term" value="F:lyase activity"/>
    <property type="evidence" value="ECO:0007669"/>
    <property type="project" value="UniProtKB-KW"/>
</dbReference>
<comment type="caution">
    <text evidence="12">The sequence shown here is derived from an EMBL/GenBank/DDBJ whole genome shotgun (WGS) entry which is preliminary data.</text>
</comment>
<dbReference type="InterPro" id="IPR007197">
    <property type="entry name" value="rSAM"/>
</dbReference>
<dbReference type="EMBL" id="QMWP01000089">
    <property type="protein sequence ID" value="RLG70020.1"/>
    <property type="molecule type" value="Genomic_DNA"/>
</dbReference>
<dbReference type="CDD" id="cd01335">
    <property type="entry name" value="Radical_SAM"/>
    <property type="match status" value="1"/>
</dbReference>
<reference evidence="12 13" key="1">
    <citation type="submission" date="2018-06" db="EMBL/GenBank/DDBJ databases">
        <title>Extensive metabolic versatility and redundancy in microbially diverse, dynamic hydrothermal sediments.</title>
        <authorList>
            <person name="Dombrowski N."/>
            <person name="Teske A."/>
            <person name="Baker B.J."/>
        </authorList>
    </citation>
    <scope>NUCLEOTIDE SEQUENCE [LARGE SCALE GENOMIC DNA]</scope>
    <source>
        <strain evidence="12">B51_G17</strain>
    </source>
</reference>
<dbReference type="Gene3D" id="3.20.20.70">
    <property type="entry name" value="Aldolase class I"/>
    <property type="match status" value="1"/>
</dbReference>
<keyword evidence="4" id="KW-0004">4Fe-4S</keyword>
<comment type="pathway">
    <text evidence="2">Cofactor biosynthesis; Fe-Mo cofactor biosynthesis.</text>
</comment>
<evidence type="ECO:0000259" key="11">
    <source>
        <dbReference type="PROSITE" id="PS51918"/>
    </source>
</evidence>
<keyword evidence="8" id="KW-0411">Iron-sulfur</keyword>
<dbReference type="PROSITE" id="PS51918">
    <property type="entry name" value="RADICAL_SAM"/>
    <property type="match status" value="1"/>
</dbReference>
<dbReference type="SFLD" id="SFLDG01067">
    <property type="entry name" value="SPASM/twitch_domain_containing"/>
    <property type="match status" value="1"/>
</dbReference>
<dbReference type="GO" id="GO:0046872">
    <property type="term" value="F:metal ion binding"/>
    <property type="evidence" value="ECO:0007669"/>
    <property type="project" value="UniProtKB-KW"/>
</dbReference>
<dbReference type="Pfam" id="PF04055">
    <property type="entry name" value="Radical_SAM"/>
    <property type="match status" value="1"/>
</dbReference>
<dbReference type="InterPro" id="IPR013785">
    <property type="entry name" value="Aldolase_TIM"/>
</dbReference>
<dbReference type="PANTHER" id="PTHR43787">
    <property type="entry name" value="FEMO COFACTOR BIOSYNTHESIS PROTEIN NIFB-RELATED"/>
    <property type="match status" value="1"/>
</dbReference>
<sequence>MFDAIELANSTAEIVCRNGKRKYYRFRYAKFYGGIATADCVGCNLRCKFCWAWNIITNAEKVGKFYDAKEVARKLMSIAERKGVKTLRISGNEPTLCKEHLIEVLRNIGEEYMFILETNGILLGKDKGFVEELSKFSNLHVRVSLKGTNAEEFAKFTGAKKENFELQLKALENLEKAGISYHPALIDIANADREDLLSRLEEISKGLSLRLEIEPLILYPKVKERLKAGGII</sequence>
<comment type="similarity">
    <text evidence="3">Belongs to the radical SAM superfamily. NifB family.</text>
</comment>
<evidence type="ECO:0000256" key="2">
    <source>
        <dbReference type="ARBA" id="ARBA00005155"/>
    </source>
</evidence>
<evidence type="ECO:0000256" key="6">
    <source>
        <dbReference type="ARBA" id="ARBA00022723"/>
    </source>
</evidence>
<dbReference type="PANTHER" id="PTHR43787:SF13">
    <property type="entry name" value="FEMO COFACTOR BIOSYNTHESIS PROTEIN NIFB"/>
    <property type="match status" value="1"/>
</dbReference>
<protein>
    <submittedName>
        <fullName evidence="12">Molybdenum cofactor biosynthesis protein MoaA</fullName>
    </submittedName>
</protein>
<feature type="domain" description="Radical SAM core" evidence="11">
    <location>
        <begin position="27"/>
        <end position="232"/>
    </location>
</feature>
<evidence type="ECO:0000256" key="3">
    <source>
        <dbReference type="ARBA" id="ARBA00006804"/>
    </source>
</evidence>
<gene>
    <name evidence="12" type="ORF">DRO04_02485</name>
</gene>
<evidence type="ECO:0000256" key="4">
    <source>
        <dbReference type="ARBA" id="ARBA00022485"/>
    </source>
</evidence>